<feature type="repeat" description="TPR" evidence="1">
    <location>
        <begin position="176"/>
        <end position="209"/>
    </location>
</feature>
<keyword evidence="1" id="KW-0802">TPR repeat</keyword>
<dbReference type="SUPFAM" id="SSF48452">
    <property type="entry name" value="TPR-like"/>
    <property type="match status" value="1"/>
</dbReference>
<proteinExistence type="predicted"/>
<reference evidence="2 3" key="1">
    <citation type="submission" date="2020-10" db="EMBL/GenBank/DDBJ databases">
        <authorList>
            <person name="Peeters C."/>
        </authorList>
    </citation>
    <scope>NUCLEOTIDE SEQUENCE [LARGE SCALE GENOMIC DNA]</scope>
    <source>
        <strain evidence="2 3">LMG 27952</strain>
    </source>
</reference>
<evidence type="ECO:0000313" key="2">
    <source>
        <dbReference type="EMBL" id="CAD6534325.1"/>
    </source>
</evidence>
<dbReference type="Pfam" id="PF13432">
    <property type="entry name" value="TPR_16"/>
    <property type="match status" value="1"/>
</dbReference>
<dbReference type="PROSITE" id="PS50005">
    <property type="entry name" value="TPR"/>
    <property type="match status" value="5"/>
</dbReference>
<protein>
    <recommendedName>
        <fullName evidence="4">Tetratricopeptide repeat protein</fullName>
    </recommendedName>
</protein>
<evidence type="ECO:0008006" key="4">
    <source>
        <dbReference type="Google" id="ProtNLM"/>
    </source>
</evidence>
<feature type="repeat" description="TPR" evidence="1">
    <location>
        <begin position="142"/>
        <end position="175"/>
    </location>
</feature>
<dbReference type="Pfam" id="PF14559">
    <property type="entry name" value="TPR_19"/>
    <property type="match status" value="1"/>
</dbReference>
<dbReference type="SUPFAM" id="SSF53756">
    <property type="entry name" value="UDP-Glycosyltransferase/glycogen phosphorylase"/>
    <property type="match status" value="1"/>
</dbReference>
<gene>
    <name evidence="2" type="ORF">LMG27952_02928</name>
</gene>
<feature type="repeat" description="TPR" evidence="1">
    <location>
        <begin position="74"/>
        <end position="107"/>
    </location>
</feature>
<dbReference type="PANTHER" id="PTHR44809">
    <property type="match status" value="1"/>
</dbReference>
<dbReference type="InterPro" id="IPR052943">
    <property type="entry name" value="TMTC_O-mannosyl-trnsfr"/>
</dbReference>
<dbReference type="EMBL" id="CAJHCQ010000006">
    <property type="protein sequence ID" value="CAD6534325.1"/>
    <property type="molecule type" value="Genomic_DNA"/>
</dbReference>
<dbReference type="RefSeq" id="WP_201696628.1">
    <property type="nucleotide sequence ID" value="NZ_CAJHCQ010000006.1"/>
</dbReference>
<dbReference type="InterPro" id="IPR019734">
    <property type="entry name" value="TPR_rpt"/>
</dbReference>
<dbReference type="Gene3D" id="3.40.50.2000">
    <property type="entry name" value="Glycogen Phosphorylase B"/>
    <property type="match status" value="1"/>
</dbReference>
<dbReference type="InterPro" id="IPR011990">
    <property type="entry name" value="TPR-like_helical_dom_sf"/>
</dbReference>
<dbReference type="Proteomes" id="UP000656319">
    <property type="component" value="Unassembled WGS sequence"/>
</dbReference>
<dbReference type="SMART" id="SM00028">
    <property type="entry name" value="TPR"/>
    <property type="match status" value="6"/>
</dbReference>
<dbReference type="Gene3D" id="1.25.40.10">
    <property type="entry name" value="Tetratricopeptide repeat domain"/>
    <property type="match status" value="1"/>
</dbReference>
<organism evidence="2 3">
    <name type="scientific">Paraburkholderia hiiakae</name>
    <dbReference type="NCBI Taxonomy" id="1081782"/>
    <lineage>
        <taxon>Bacteria</taxon>
        <taxon>Pseudomonadati</taxon>
        <taxon>Pseudomonadota</taxon>
        <taxon>Betaproteobacteria</taxon>
        <taxon>Burkholderiales</taxon>
        <taxon>Burkholderiaceae</taxon>
        <taxon>Paraburkholderia</taxon>
    </lineage>
</organism>
<accession>A0ABM8NN59</accession>
<name>A0ABM8NN59_9BURK</name>
<evidence type="ECO:0000313" key="3">
    <source>
        <dbReference type="Proteomes" id="UP000656319"/>
    </source>
</evidence>
<feature type="repeat" description="TPR" evidence="1">
    <location>
        <begin position="210"/>
        <end position="243"/>
    </location>
</feature>
<sequence>MNTSLAQPSSIDAAWHGALSAHTAGRHDAALDALERVLDAQPADARALELAARTLAGGARHRASPPFATPEARADAYYTLGAWLYRRGRFAAAVHAYRRVLSIRPDDVPARANLALALMNDARADEAEAELSRALEIDPHHAAALLNQGLLMRRLGRLKQAEAAYLTVLARHPDHVAAWNNLGLLYKEMNRLPDSEAACRRALALDDRHAEVHNNLGNALWQLGRVEASIEPYQRALALRPDYAAARVNLALPLLRLGAYEAAWPLYEARHEPSLGEGGVARPPVPYPQWQGEALAGKSILVWPEQGLGDCLQFCRYVPMLKALGAAQVSIACAPALARLFETLAGADCVISLNGQGRIERHDFWCLSMSLPLRFGTTVASIPARVPYLHADASHAEAWRSRLPAGALKVGLVWAGNAGEDTASANAIDQRRSLDASAFIPLLRTPGVTFVSLQLGATTRPQLAVIPAGLRPFDPMDDVRDFADTAAIVANLDLVITVDTSMAHLAGALGKPVWVLSRYAACWRWLGDRVDSPWYPTARLFRQSENGAWGEVLQRVEEALAALAGPRART</sequence>
<comment type="caution">
    <text evidence="2">The sequence shown here is derived from an EMBL/GenBank/DDBJ whole genome shotgun (WGS) entry which is preliminary data.</text>
</comment>
<feature type="repeat" description="TPR" evidence="1">
    <location>
        <begin position="108"/>
        <end position="141"/>
    </location>
</feature>
<dbReference type="PANTHER" id="PTHR44809:SF1">
    <property type="entry name" value="PROTEIN O-MANNOSYL-TRANSFERASE TMTC1"/>
    <property type="match status" value="1"/>
</dbReference>
<dbReference type="PROSITE" id="PS50293">
    <property type="entry name" value="TPR_REGION"/>
    <property type="match status" value="2"/>
</dbReference>
<keyword evidence="3" id="KW-1185">Reference proteome</keyword>
<evidence type="ECO:0000256" key="1">
    <source>
        <dbReference type="PROSITE-ProRule" id="PRU00339"/>
    </source>
</evidence>